<feature type="non-terminal residue" evidence="1">
    <location>
        <position position="1"/>
    </location>
</feature>
<reference evidence="1" key="1">
    <citation type="journal article" date="2014" name="Front. Microbiol.">
        <title>High frequency of phylogenetically diverse reductive dehalogenase-homologous genes in deep subseafloor sedimentary metagenomes.</title>
        <authorList>
            <person name="Kawai M."/>
            <person name="Futagami T."/>
            <person name="Toyoda A."/>
            <person name="Takaki Y."/>
            <person name="Nishi S."/>
            <person name="Hori S."/>
            <person name="Arai W."/>
            <person name="Tsubouchi T."/>
            <person name="Morono Y."/>
            <person name="Uchiyama I."/>
            <person name="Ito T."/>
            <person name="Fujiyama A."/>
            <person name="Inagaki F."/>
            <person name="Takami H."/>
        </authorList>
    </citation>
    <scope>NUCLEOTIDE SEQUENCE</scope>
    <source>
        <strain evidence="1">Expedition CK06-06</strain>
    </source>
</reference>
<dbReference type="AlphaFoldDB" id="X0SYK8"/>
<name>X0SYK8_9ZZZZ</name>
<gene>
    <name evidence="1" type="ORF">S01H1_26817</name>
</gene>
<sequence length="117" mass="13776">RAAHRSTRERLIQIGELVQKALEEKKEQERALLLKPLEELSIDTKVNNSFGDRMFLNAAFLVDKSRDKEFDDQIRELRERYAERMKITYVGPAPIFNFVNIVIHWEEIREEGSKDAS</sequence>
<accession>X0SYK8</accession>
<organism evidence="1">
    <name type="scientific">marine sediment metagenome</name>
    <dbReference type="NCBI Taxonomy" id="412755"/>
    <lineage>
        <taxon>unclassified sequences</taxon>
        <taxon>metagenomes</taxon>
        <taxon>ecological metagenomes</taxon>
    </lineage>
</organism>
<dbReference type="GO" id="GO:0031412">
    <property type="term" value="P:gas vesicle organization"/>
    <property type="evidence" value="ECO:0007669"/>
    <property type="project" value="InterPro"/>
</dbReference>
<comment type="caution">
    <text evidence="1">The sequence shown here is derived from an EMBL/GenBank/DDBJ whole genome shotgun (WGS) entry which is preliminary data.</text>
</comment>
<proteinExistence type="predicted"/>
<protein>
    <recommendedName>
        <fullName evidence="2">Gas vesicle synthesis GvpLGvpF</fullName>
    </recommendedName>
</protein>
<dbReference type="EMBL" id="BARS01016278">
    <property type="protein sequence ID" value="GAF86303.1"/>
    <property type="molecule type" value="Genomic_DNA"/>
</dbReference>
<dbReference type="GO" id="GO:0031411">
    <property type="term" value="C:gas vesicle"/>
    <property type="evidence" value="ECO:0007669"/>
    <property type="project" value="InterPro"/>
</dbReference>
<dbReference type="InterPro" id="IPR009430">
    <property type="entry name" value="GvpL/GvpF"/>
</dbReference>
<evidence type="ECO:0008006" key="2">
    <source>
        <dbReference type="Google" id="ProtNLM"/>
    </source>
</evidence>
<evidence type="ECO:0000313" key="1">
    <source>
        <dbReference type="EMBL" id="GAF86303.1"/>
    </source>
</evidence>
<dbReference type="Pfam" id="PF06386">
    <property type="entry name" value="GvpL_GvpF"/>
    <property type="match status" value="1"/>
</dbReference>